<name>A0A0D0BC95_9AGAR</name>
<dbReference type="AlphaFoldDB" id="A0A0D0BC95"/>
<gene>
    <name evidence="2" type="ORF">GYMLUDRAFT_251588</name>
</gene>
<dbReference type="Proteomes" id="UP000053593">
    <property type="component" value="Unassembled WGS sequence"/>
</dbReference>
<evidence type="ECO:0000313" key="3">
    <source>
        <dbReference type="Proteomes" id="UP000053593"/>
    </source>
</evidence>
<organism evidence="2 3">
    <name type="scientific">Collybiopsis luxurians FD-317 M1</name>
    <dbReference type="NCBI Taxonomy" id="944289"/>
    <lineage>
        <taxon>Eukaryota</taxon>
        <taxon>Fungi</taxon>
        <taxon>Dikarya</taxon>
        <taxon>Basidiomycota</taxon>
        <taxon>Agaricomycotina</taxon>
        <taxon>Agaricomycetes</taxon>
        <taxon>Agaricomycetidae</taxon>
        <taxon>Agaricales</taxon>
        <taxon>Marasmiineae</taxon>
        <taxon>Omphalotaceae</taxon>
        <taxon>Collybiopsis</taxon>
        <taxon>Collybiopsis luxurians</taxon>
    </lineage>
</organism>
<dbReference type="HOGENOM" id="CLU_2197266_0_0_1"/>
<reference evidence="2 3" key="1">
    <citation type="submission" date="2014-04" db="EMBL/GenBank/DDBJ databases">
        <title>Evolutionary Origins and Diversification of the Mycorrhizal Mutualists.</title>
        <authorList>
            <consortium name="DOE Joint Genome Institute"/>
            <consortium name="Mycorrhizal Genomics Consortium"/>
            <person name="Kohler A."/>
            <person name="Kuo A."/>
            <person name="Nagy L.G."/>
            <person name="Floudas D."/>
            <person name="Copeland A."/>
            <person name="Barry K.W."/>
            <person name="Cichocki N."/>
            <person name="Veneault-Fourrey C."/>
            <person name="LaButti K."/>
            <person name="Lindquist E.A."/>
            <person name="Lipzen A."/>
            <person name="Lundell T."/>
            <person name="Morin E."/>
            <person name="Murat C."/>
            <person name="Riley R."/>
            <person name="Ohm R."/>
            <person name="Sun H."/>
            <person name="Tunlid A."/>
            <person name="Henrissat B."/>
            <person name="Grigoriev I.V."/>
            <person name="Hibbett D.S."/>
            <person name="Martin F."/>
        </authorList>
    </citation>
    <scope>NUCLEOTIDE SEQUENCE [LARGE SCALE GENOMIC DNA]</scope>
    <source>
        <strain evidence="2 3">FD-317 M1</strain>
    </source>
</reference>
<evidence type="ECO:0000313" key="2">
    <source>
        <dbReference type="EMBL" id="KIK52006.1"/>
    </source>
</evidence>
<sequence>MPIVHNSNVVSNGSLINTEQMFDNNARIRDYDATCDRVFHSRGIFKSINSTVMKKVGGKSNLEDIRQNKESISIFFQAQNGTKNEGGSGTKSEGNGSTKGRAEFLKSD</sequence>
<evidence type="ECO:0000256" key="1">
    <source>
        <dbReference type="SAM" id="MobiDB-lite"/>
    </source>
</evidence>
<protein>
    <submittedName>
        <fullName evidence="2">Uncharacterized protein</fullName>
    </submittedName>
</protein>
<keyword evidence="3" id="KW-1185">Reference proteome</keyword>
<accession>A0A0D0BC95</accession>
<proteinExistence type="predicted"/>
<dbReference type="EMBL" id="KN834850">
    <property type="protein sequence ID" value="KIK52006.1"/>
    <property type="molecule type" value="Genomic_DNA"/>
</dbReference>
<feature type="region of interest" description="Disordered" evidence="1">
    <location>
        <begin position="78"/>
        <end position="108"/>
    </location>
</feature>